<dbReference type="Pfam" id="PF00754">
    <property type="entry name" value="F5_F8_type_C"/>
    <property type="match status" value="1"/>
</dbReference>
<dbReference type="PROSITE" id="PS51257">
    <property type="entry name" value="PROKAR_LIPOPROTEIN"/>
    <property type="match status" value="1"/>
</dbReference>
<dbReference type="EMBL" id="VSSQ01000299">
    <property type="protein sequence ID" value="MPL90268.1"/>
    <property type="molecule type" value="Genomic_DNA"/>
</dbReference>
<dbReference type="Gene3D" id="2.60.120.260">
    <property type="entry name" value="Galactose-binding domain-like"/>
    <property type="match status" value="1"/>
</dbReference>
<evidence type="ECO:0000313" key="2">
    <source>
        <dbReference type="EMBL" id="MPL90268.1"/>
    </source>
</evidence>
<name>A0A644VG05_9ZZZZ</name>
<dbReference type="InterPro" id="IPR000421">
    <property type="entry name" value="FA58C"/>
</dbReference>
<feature type="domain" description="F5/8 type C" evidence="1">
    <location>
        <begin position="122"/>
        <end position="275"/>
    </location>
</feature>
<protein>
    <recommendedName>
        <fullName evidence="1">F5/8 type C domain-containing protein</fullName>
    </recommendedName>
</protein>
<comment type="caution">
    <text evidence="2">The sequence shown here is derived from an EMBL/GenBank/DDBJ whole genome shotgun (WGS) entry which is preliminary data.</text>
</comment>
<gene>
    <name evidence="2" type="ORF">SDC9_36315</name>
</gene>
<organism evidence="2">
    <name type="scientific">bioreactor metagenome</name>
    <dbReference type="NCBI Taxonomy" id="1076179"/>
    <lineage>
        <taxon>unclassified sequences</taxon>
        <taxon>metagenomes</taxon>
        <taxon>ecological metagenomes</taxon>
    </lineage>
</organism>
<reference evidence="2" key="1">
    <citation type="submission" date="2019-08" db="EMBL/GenBank/DDBJ databases">
        <authorList>
            <person name="Kucharzyk K."/>
            <person name="Murdoch R.W."/>
            <person name="Higgins S."/>
            <person name="Loffler F."/>
        </authorList>
    </citation>
    <scope>NUCLEOTIDE SEQUENCE</scope>
</reference>
<dbReference type="SUPFAM" id="SSF49785">
    <property type="entry name" value="Galactose-binding domain-like"/>
    <property type="match status" value="1"/>
</dbReference>
<dbReference type="PROSITE" id="PS50022">
    <property type="entry name" value="FA58C_3"/>
    <property type="match status" value="1"/>
</dbReference>
<sequence>MKLKKTYLFGIIAAASFMFSCEKDDEVKITPSSISNLSTFELPGQIGLTWEVPADSNYHYLKVSYFDHLLQKDVVRLASVYSDTLIVPDTRAKFGEYSFSVQPYSITNTPGTIQSIKGTSGAAPMVKTITGKAVLTTTIDQISTNSQEPSEGPIKNLLDKTPSTYFHTIWSLGNKPWPAWIQVDLGKEVDGFSFDYTNRQNSNGKPSVIEVYASTDGETWKLIETISSGLPSTSGSTYASASIVPADDMKIRYVRITVTKTHDNGGFFNMADLSLNEVFVTIVDPEAE</sequence>
<dbReference type="AlphaFoldDB" id="A0A644VG05"/>
<dbReference type="InterPro" id="IPR008979">
    <property type="entry name" value="Galactose-bd-like_sf"/>
</dbReference>
<accession>A0A644VG05</accession>
<proteinExistence type="predicted"/>
<evidence type="ECO:0000259" key="1">
    <source>
        <dbReference type="PROSITE" id="PS50022"/>
    </source>
</evidence>